<dbReference type="AlphaFoldDB" id="A0A1G7HL87"/>
<organism evidence="2 3">
    <name type="scientific">Salipiger thiooxidans</name>
    <dbReference type="NCBI Taxonomy" id="282683"/>
    <lineage>
        <taxon>Bacteria</taxon>
        <taxon>Pseudomonadati</taxon>
        <taxon>Pseudomonadota</taxon>
        <taxon>Alphaproteobacteria</taxon>
        <taxon>Rhodobacterales</taxon>
        <taxon>Roseobacteraceae</taxon>
        <taxon>Salipiger</taxon>
    </lineage>
</organism>
<proteinExistence type="predicted"/>
<gene>
    <name evidence="2" type="ORF">SAMN04488105_11137</name>
</gene>
<keyword evidence="3" id="KW-1185">Reference proteome</keyword>
<name>A0A1G7HL87_9RHOB</name>
<evidence type="ECO:0000256" key="1">
    <source>
        <dbReference type="SAM" id="Phobius"/>
    </source>
</evidence>
<sequence length="68" mass="7106">MTILDITPAQVRRADRPRAQGLGAWAIAIALVVLLGIPALMAPDSTLDEANWRGNSAPAVAATAISRE</sequence>
<evidence type="ECO:0000313" key="3">
    <source>
        <dbReference type="Proteomes" id="UP000198994"/>
    </source>
</evidence>
<keyword evidence="1" id="KW-0812">Transmembrane</keyword>
<keyword evidence="1" id="KW-1133">Transmembrane helix</keyword>
<dbReference type="Proteomes" id="UP000198994">
    <property type="component" value="Unassembled WGS sequence"/>
</dbReference>
<feature type="transmembrane region" description="Helical" evidence="1">
    <location>
        <begin position="22"/>
        <end position="42"/>
    </location>
</feature>
<reference evidence="3" key="1">
    <citation type="submission" date="2016-10" db="EMBL/GenBank/DDBJ databases">
        <authorList>
            <person name="Varghese N."/>
            <person name="Submissions S."/>
        </authorList>
    </citation>
    <scope>NUCLEOTIDE SEQUENCE [LARGE SCALE GENOMIC DNA]</scope>
    <source>
        <strain evidence="3">DSM 10146</strain>
    </source>
</reference>
<protein>
    <submittedName>
        <fullName evidence="2">Uncharacterized protein</fullName>
    </submittedName>
</protein>
<evidence type="ECO:0000313" key="2">
    <source>
        <dbReference type="EMBL" id="SDF01230.1"/>
    </source>
</evidence>
<keyword evidence="1" id="KW-0472">Membrane</keyword>
<dbReference type="EMBL" id="FNAV01000011">
    <property type="protein sequence ID" value="SDF01230.1"/>
    <property type="molecule type" value="Genomic_DNA"/>
</dbReference>
<dbReference type="RefSeq" id="WP_089961354.1">
    <property type="nucleotide sequence ID" value="NZ_FNAV01000011.1"/>
</dbReference>
<accession>A0A1G7HL87</accession>